<dbReference type="KEGG" id="pbl:PAAG_05825"/>
<keyword evidence="15" id="KW-1185">Reference proteome</keyword>
<comment type="similarity">
    <text evidence="2">Belongs to the peptidase S26 family. IMP2 subfamily.</text>
</comment>
<feature type="active site" evidence="11">
    <location>
        <position position="199"/>
    </location>
</feature>
<sequence length="301" mass="33515">MPPEQGLPLVKPPPASKGSIPKPRKGTQSPTSPSLSYSHAIYDAPSDKTYVKTNLRSHELDPAGYAKILEQLASSSSSSPDSRSPSLNHPQTIASSLQPKPPPRSFSSFRFTIFRKLARRWGSYGLLAVGGLFLLSEHVVQVMWVNGSSMKPYLNEGYEETHLVKDMILVKKWNPASDLRRGMVITFPSHLNPSQPAVKRIVALPGDRVVPRDHNEDGSQIVPWNHVWVEGDVDDTKKTIDSNTYGPVSMTLISGQVMCVLWPRLRMLRWEDWVRKGGEGAGKRSRVQENAVEIEKPFDGE</sequence>
<dbReference type="eggNOG" id="KOG1568">
    <property type="taxonomic scope" value="Eukaryota"/>
</dbReference>
<dbReference type="AlphaFoldDB" id="C1H4Y4"/>
<gene>
    <name evidence="14" type="ORF">PAAG_05825</name>
</gene>
<evidence type="ECO:0000256" key="6">
    <source>
        <dbReference type="ARBA" id="ARBA00022792"/>
    </source>
</evidence>
<dbReference type="GO" id="GO:0042720">
    <property type="term" value="C:mitochondrial inner membrane peptidase complex"/>
    <property type="evidence" value="ECO:0007669"/>
    <property type="project" value="InterPro"/>
</dbReference>
<keyword evidence="4" id="KW-0645">Protease</keyword>
<evidence type="ECO:0000256" key="2">
    <source>
        <dbReference type="ARBA" id="ARBA00007066"/>
    </source>
</evidence>
<feature type="active site" evidence="11">
    <location>
        <position position="149"/>
    </location>
</feature>
<evidence type="ECO:0000256" key="4">
    <source>
        <dbReference type="ARBA" id="ARBA00022670"/>
    </source>
</evidence>
<dbReference type="GeneID" id="9095300"/>
<feature type="region of interest" description="Disordered" evidence="12">
    <location>
        <begin position="72"/>
        <end position="103"/>
    </location>
</feature>
<evidence type="ECO:0000313" key="15">
    <source>
        <dbReference type="Proteomes" id="UP000002059"/>
    </source>
</evidence>
<feature type="compositionally biased region" description="Low complexity" evidence="12">
    <location>
        <begin position="74"/>
        <end position="86"/>
    </location>
</feature>
<dbReference type="GO" id="GO:0006627">
    <property type="term" value="P:protein processing involved in protein targeting to mitochondrion"/>
    <property type="evidence" value="ECO:0007669"/>
    <property type="project" value="InterPro"/>
</dbReference>
<dbReference type="VEuPathDB" id="FungiDB:PAAG_05825"/>
<keyword evidence="8" id="KW-1133">Transmembrane helix</keyword>
<evidence type="ECO:0000256" key="1">
    <source>
        <dbReference type="ARBA" id="ARBA00004434"/>
    </source>
</evidence>
<dbReference type="GO" id="GO:0004252">
    <property type="term" value="F:serine-type endopeptidase activity"/>
    <property type="evidence" value="ECO:0007669"/>
    <property type="project" value="InterPro"/>
</dbReference>
<protein>
    <recommendedName>
        <fullName evidence="3">Mitochondrial inner membrane protease subunit 2</fullName>
    </recommendedName>
</protein>
<dbReference type="OMA" id="MILVKKW"/>
<organism evidence="14 15">
    <name type="scientific">Paracoccidioides lutzii (strain ATCC MYA-826 / Pb01)</name>
    <name type="common">Paracoccidioides brasiliensis</name>
    <dbReference type="NCBI Taxonomy" id="502779"/>
    <lineage>
        <taxon>Eukaryota</taxon>
        <taxon>Fungi</taxon>
        <taxon>Dikarya</taxon>
        <taxon>Ascomycota</taxon>
        <taxon>Pezizomycotina</taxon>
        <taxon>Eurotiomycetes</taxon>
        <taxon>Eurotiomycetidae</taxon>
        <taxon>Onygenales</taxon>
        <taxon>Ajellomycetaceae</taxon>
        <taxon>Paracoccidioides</taxon>
    </lineage>
</organism>
<dbReference type="HOGENOM" id="CLU_028723_4_0_1"/>
<dbReference type="CDD" id="cd06530">
    <property type="entry name" value="S26_SPase_I"/>
    <property type="match status" value="1"/>
</dbReference>
<reference evidence="14 15" key="1">
    <citation type="journal article" date="2011" name="PLoS Genet.">
        <title>Comparative genomic analysis of human fungal pathogens causing paracoccidioidomycosis.</title>
        <authorList>
            <person name="Desjardins C.A."/>
            <person name="Champion M.D."/>
            <person name="Holder J.W."/>
            <person name="Muszewska A."/>
            <person name="Goldberg J."/>
            <person name="Bailao A.M."/>
            <person name="Brigido M.M."/>
            <person name="Ferreira M.E."/>
            <person name="Garcia A.M."/>
            <person name="Grynberg M."/>
            <person name="Gujja S."/>
            <person name="Heiman D.I."/>
            <person name="Henn M.R."/>
            <person name="Kodira C.D."/>
            <person name="Leon-Narvaez H."/>
            <person name="Longo L.V."/>
            <person name="Ma L.J."/>
            <person name="Malavazi I."/>
            <person name="Matsuo A.L."/>
            <person name="Morais F.V."/>
            <person name="Pereira M."/>
            <person name="Rodriguez-Brito S."/>
            <person name="Sakthikumar S."/>
            <person name="Salem-Izacc S.M."/>
            <person name="Sykes S.M."/>
            <person name="Teixeira M.M."/>
            <person name="Vallejo M.C."/>
            <person name="Walter M.E."/>
            <person name="Yandava C."/>
            <person name="Young S."/>
            <person name="Zeng Q."/>
            <person name="Zucker J."/>
            <person name="Felipe M.S."/>
            <person name="Goldman G.H."/>
            <person name="Haas B.J."/>
            <person name="McEwen J.G."/>
            <person name="Nino-Vega G."/>
            <person name="Puccia R."/>
            <person name="San-Blas G."/>
            <person name="Soares C.M."/>
            <person name="Birren B.W."/>
            <person name="Cuomo C.A."/>
        </authorList>
    </citation>
    <scope>NUCLEOTIDE SEQUENCE [LARGE SCALE GENOMIC DNA]</scope>
    <source>
        <strain evidence="15">ATCC MYA-826 / Pb01</strain>
    </source>
</reference>
<feature type="domain" description="Peptidase S26" evidence="13">
    <location>
        <begin position="119"/>
        <end position="213"/>
    </location>
</feature>
<feature type="region of interest" description="Disordered" evidence="12">
    <location>
        <begin position="1"/>
        <end position="39"/>
    </location>
</feature>
<evidence type="ECO:0000256" key="11">
    <source>
        <dbReference type="PIRSR" id="PIRSR600223-1"/>
    </source>
</evidence>
<keyword evidence="10" id="KW-0472">Membrane</keyword>
<evidence type="ECO:0000256" key="8">
    <source>
        <dbReference type="ARBA" id="ARBA00022989"/>
    </source>
</evidence>
<dbReference type="GO" id="GO:0006465">
    <property type="term" value="P:signal peptide processing"/>
    <property type="evidence" value="ECO:0007669"/>
    <property type="project" value="InterPro"/>
</dbReference>
<keyword evidence="7" id="KW-0378">Hydrolase</keyword>
<feature type="region of interest" description="Disordered" evidence="12">
    <location>
        <begin position="278"/>
        <end position="301"/>
    </location>
</feature>
<evidence type="ECO:0000259" key="13">
    <source>
        <dbReference type="Pfam" id="PF10502"/>
    </source>
</evidence>
<dbReference type="InterPro" id="IPR036286">
    <property type="entry name" value="LexA/Signal_pep-like_sf"/>
</dbReference>
<evidence type="ECO:0000256" key="7">
    <source>
        <dbReference type="ARBA" id="ARBA00022801"/>
    </source>
</evidence>
<dbReference type="InterPro" id="IPR037730">
    <property type="entry name" value="IMP2"/>
</dbReference>
<keyword evidence="6" id="KW-0999">Mitochondrion inner membrane</keyword>
<dbReference type="RefSeq" id="XP_002792037.1">
    <property type="nucleotide sequence ID" value="XM_002791991.2"/>
</dbReference>
<accession>C1H4Y4</accession>
<evidence type="ECO:0000256" key="10">
    <source>
        <dbReference type="ARBA" id="ARBA00023136"/>
    </source>
</evidence>
<keyword evidence="5" id="KW-0812">Transmembrane</keyword>
<dbReference type="OrthoDB" id="9996127at2759"/>
<dbReference type="SUPFAM" id="SSF51306">
    <property type="entry name" value="LexA/Signal peptidase"/>
    <property type="match status" value="1"/>
</dbReference>
<keyword evidence="9" id="KW-0496">Mitochondrion</keyword>
<evidence type="ECO:0000256" key="5">
    <source>
        <dbReference type="ARBA" id="ARBA00022692"/>
    </source>
</evidence>
<dbReference type="Proteomes" id="UP000002059">
    <property type="component" value="Partially assembled WGS sequence"/>
</dbReference>
<evidence type="ECO:0000313" key="14">
    <source>
        <dbReference type="EMBL" id="EEH34778.1"/>
    </source>
</evidence>
<dbReference type="Gene3D" id="2.10.109.10">
    <property type="entry name" value="Umud Fragment, subunit A"/>
    <property type="match status" value="1"/>
</dbReference>
<dbReference type="Pfam" id="PF10502">
    <property type="entry name" value="Peptidase_S26"/>
    <property type="match status" value="1"/>
</dbReference>
<name>C1H4Y4_PARBA</name>
<feature type="compositionally biased region" description="Polar residues" evidence="12">
    <location>
        <begin position="26"/>
        <end position="37"/>
    </location>
</feature>
<evidence type="ECO:0000256" key="9">
    <source>
        <dbReference type="ARBA" id="ARBA00023128"/>
    </source>
</evidence>
<dbReference type="EMBL" id="KN294007">
    <property type="protein sequence ID" value="EEH34778.1"/>
    <property type="molecule type" value="Genomic_DNA"/>
</dbReference>
<proteinExistence type="inferred from homology"/>
<dbReference type="PANTHER" id="PTHR46041">
    <property type="entry name" value="MITOCHONDRIAL INNER MEMBRANE PROTEASE SUBUNIT 2"/>
    <property type="match status" value="1"/>
</dbReference>
<dbReference type="InterPro" id="IPR000223">
    <property type="entry name" value="Pept_S26A_signal_pept_1"/>
</dbReference>
<evidence type="ECO:0000256" key="3">
    <source>
        <dbReference type="ARBA" id="ARBA00013650"/>
    </source>
</evidence>
<dbReference type="PRINTS" id="PR00727">
    <property type="entry name" value="LEADERPTASE"/>
</dbReference>
<comment type="subcellular location">
    <subcellularLocation>
        <location evidence="1">Mitochondrion inner membrane</location>
        <topology evidence="1">Single-pass membrane protein</topology>
    </subcellularLocation>
</comment>
<feature type="compositionally biased region" description="Polar residues" evidence="12">
    <location>
        <begin position="87"/>
        <end position="98"/>
    </location>
</feature>
<dbReference type="InterPro" id="IPR019533">
    <property type="entry name" value="Peptidase_S26"/>
</dbReference>
<dbReference type="STRING" id="502779.C1H4Y4"/>
<evidence type="ECO:0000256" key="12">
    <source>
        <dbReference type="SAM" id="MobiDB-lite"/>
    </source>
</evidence>
<feature type="compositionally biased region" description="Pro residues" evidence="12">
    <location>
        <begin position="1"/>
        <end position="15"/>
    </location>
</feature>
<dbReference type="PANTHER" id="PTHR46041:SF2">
    <property type="entry name" value="MITOCHONDRIAL INNER MEMBRANE PROTEASE SUBUNIT 2"/>
    <property type="match status" value="1"/>
</dbReference>